<comment type="caution">
    <text evidence="2">The sequence shown here is derived from an EMBL/GenBank/DDBJ whole genome shotgun (WGS) entry which is preliminary data.</text>
</comment>
<evidence type="ECO:0000256" key="1">
    <source>
        <dbReference type="SAM" id="MobiDB-lite"/>
    </source>
</evidence>
<keyword evidence="3" id="KW-1185">Reference proteome</keyword>
<accession>A0A9N9B802</accession>
<proteinExistence type="predicted"/>
<dbReference type="OrthoDB" id="4062651at2759"/>
<sequence length="101" mass="11782">MAEFDEFDEYELPSLYQETHGNRQYPYESDPDELYVYESYSNKSYQDESYPDDLYQDESYPSKSSQEELDKGKSSQGKSCPDESLLQTEPVECDETPANTK</sequence>
<feature type="compositionally biased region" description="Acidic residues" evidence="1">
    <location>
        <begin position="1"/>
        <end position="11"/>
    </location>
</feature>
<name>A0A9N9B802_9GLOM</name>
<dbReference type="AlphaFoldDB" id="A0A9N9B802"/>
<gene>
    <name evidence="2" type="ORF">DERYTH_LOCUS5629</name>
</gene>
<dbReference type="EMBL" id="CAJVPY010002381">
    <property type="protein sequence ID" value="CAG8558746.1"/>
    <property type="molecule type" value="Genomic_DNA"/>
</dbReference>
<protein>
    <submittedName>
        <fullName evidence="2">20014_t:CDS:1</fullName>
    </submittedName>
</protein>
<dbReference type="Proteomes" id="UP000789405">
    <property type="component" value="Unassembled WGS sequence"/>
</dbReference>
<reference evidence="2" key="1">
    <citation type="submission" date="2021-06" db="EMBL/GenBank/DDBJ databases">
        <authorList>
            <person name="Kallberg Y."/>
            <person name="Tangrot J."/>
            <person name="Rosling A."/>
        </authorList>
    </citation>
    <scope>NUCLEOTIDE SEQUENCE</scope>
    <source>
        <strain evidence="2">MA453B</strain>
    </source>
</reference>
<evidence type="ECO:0000313" key="2">
    <source>
        <dbReference type="EMBL" id="CAG8558746.1"/>
    </source>
</evidence>
<evidence type="ECO:0000313" key="3">
    <source>
        <dbReference type="Proteomes" id="UP000789405"/>
    </source>
</evidence>
<feature type="region of interest" description="Disordered" evidence="1">
    <location>
        <begin position="1"/>
        <end position="101"/>
    </location>
</feature>
<organism evidence="2 3">
    <name type="scientific">Dentiscutata erythropus</name>
    <dbReference type="NCBI Taxonomy" id="1348616"/>
    <lineage>
        <taxon>Eukaryota</taxon>
        <taxon>Fungi</taxon>
        <taxon>Fungi incertae sedis</taxon>
        <taxon>Mucoromycota</taxon>
        <taxon>Glomeromycotina</taxon>
        <taxon>Glomeromycetes</taxon>
        <taxon>Diversisporales</taxon>
        <taxon>Gigasporaceae</taxon>
        <taxon>Dentiscutata</taxon>
    </lineage>
</organism>